<evidence type="ECO:0008006" key="8">
    <source>
        <dbReference type="Google" id="ProtNLM"/>
    </source>
</evidence>
<proteinExistence type="predicted"/>
<dbReference type="InterPro" id="IPR036188">
    <property type="entry name" value="FAD/NAD-bd_sf"/>
</dbReference>
<keyword evidence="1" id="KW-0004">4Fe-4S</keyword>
<dbReference type="InterPro" id="IPR039650">
    <property type="entry name" value="HdrA-like"/>
</dbReference>
<dbReference type="SUPFAM" id="SSF51905">
    <property type="entry name" value="FAD/NAD(P)-binding domain"/>
    <property type="match status" value="1"/>
</dbReference>
<keyword evidence="2" id="KW-0479">Metal-binding</keyword>
<keyword evidence="4" id="KW-0408">Iron</keyword>
<gene>
    <name evidence="6" type="ORF">PAECIP111893_01681</name>
</gene>
<evidence type="ECO:0000256" key="1">
    <source>
        <dbReference type="ARBA" id="ARBA00022485"/>
    </source>
</evidence>
<keyword evidence="7" id="KW-1185">Reference proteome</keyword>
<protein>
    <recommendedName>
        <fullName evidence="8">FAD dependent oxidoreductase</fullName>
    </recommendedName>
</protein>
<evidence type="ECO:0000313" key="6">
    <source>
        <dbReference type="EMBL" id="CAH1201637.1"/>
    </source>
</evidence>
<dbReference type="PANTHER" id="PTHR43498:SF1">
    <property type="entry name" value="COB--COM HETERODISULFIDE REDUCTASE IRON-SULFUR SUBUNIT A"/>
    <property type="match status" value="1"/>
</dbReference>
<dbReference type="Pfam" id="PF12831">
    <property type="entry name" value="FAD_oxidored"/>
    <property type="match status" value="1"/>
</dbReference>
<keyword evidence="5" id="KW-0411">Iron-sulfur</keyword>
<dbReference type="PANTHER" id="PTHR43498">
    <property type="entry name" value="FERREDOXIN:COB-COM HETERODISULFIDE REDUCTASE SUBUNIT A"/>
    <property type="match status" value="1"/>
</dbReference>
<dbReference type="SUPFAM" id="SSF49785">
    <property type="entry name" value="Galactose-binding domain-like"/>
    <property type="match status" value="1"/>
</dbReference>
<dbReference type="EMBL" id="CAKMMF010000007">
    <property type="protein sequence ID" value="CAH1201637.1"/>
    <property type="molecule type" value="Genomic_DNA"/>
</dbReference>
<comment type="caution">
    <text evidence="6">The sequence shown here is derived from an EMBL/GenBank/DDBJ whole genome shotgun (WGS) entry which is preliminary data.</text>
</comment>
<dbReference type="Gene3D" id="2.60.120.260">
    <property type="entry name" value="Galactose-binding domain-like"/>
    <property type="match status" value="1"/>
</dbReference>
<evidence type="ECO:0000256" key="2">
    <source>
        <dbReference type="ARBA" id="ARBA00022723"/>
    </source>
</evidence>
<evidence type="ECO:0000313" key="7">
    <source>
        <dbReference type="Proteomes" id="UP000838686"/>
    </source>
</evidence>
<evidence type="ECO:0000256" key="5">
    <source>
        <dbReference type="ARBA" id="ARBA00023014"/>
    </source>
</evidence>
<name>A0ABM9C2Q4_9BACL</name>
<dbReference type="InterPro" id="IPR008979">
    <property type="entry name" value="Galactose-bd-like_sf"/>
</dbReference>
<accession>A0ABM9C2Q4</accession>
<reference evidence="6" key="1">
    <citation type="submission" date="2022-01" db="EMBL/GenBank/DDBJ databases">
        <authorList>
            <person name="Criscuolo A."/>
        </authorList>
    </citation>
    <scope>NUCLEOTIDE SEQUENCE</scope>
    <source>
        <strain evidence="6">CIP111893</strain>
    </source>
</reference>
<dbReference type="Gene3D" id="3.50.50.60">
    <property type="entry name" value="FAD/NAD(P)-binding domain"/>
    <property type="match status" value="1"/>
</dbReference>
<dbReference type="Proteomes" id="UP000838686">
    <property type="component" value="Unassembled WGS sequence"/>
</dbReference>
<keyword evidence="3" id="KW-0560">Oxidoreductase</keyword>
<organism evidence="6 7">
    <name type="scientific">Paenibacillus plantiphilus</name>
    <dbReference type="NCBI Taxonomy" id="2905650"/>
    <lineage>
        <taxon>Bacteria</taxon>
        <taxon>Bacillati</taxon>
        <taxon>Bacillota</taxon>
        <taxon>Bacilli</taxon>
        <taxon>Bacillales</taxon>
        <taxon>Paenibacillaceae</taxon>
        <taxon>Paenibacillus</taxon>
    </lineage>
</organism>
<dbReference type="RefSeq" id="WP_236340021.1">
    <property type="nucleotide sequence ID" value="NZ_CAKMMF010000007.1"/>
</dbReference>
<evidence type="ECO:0000256" key="3">
    <source>
        <dbReference type="ARBA" id="ARBA00023002"/>
    </source>
</evidence>
<evidence type="ECO:0000256" key="4">
    <source>
        <dbReference type="ARBA" id="ARBA00023004"/>
    </source>
</evidence>
<sequence>MRYEHVQSDVTVVGGGLSGVSAAVAAARLGKKVALIQNRPVLGGNSSSEMRVWVVGATGHGVNRYARETGILGEMFVENQYTNPEGNPYYWDLIVLEKVRHEPNIQLFLNTDVHEVEAEGDESNRHIQSVTGWMMGSERKIRFESPVFLDCTGDGLIGFLAGAKYQIGREAKHEYNEAWAPDVSDNITLGSTLLFYTKDAGRPVKFVPPSFTKDITQTPIPIKRILNSGDSGCHYWWIEWGGEEEIDTLHDNERIRDELWSVIYGIWDYIKNSGKFEADTMTLEWVGSMPGKREYRRFKGDYVLNQNDLEQQTQFEDNITYGGWSIDLHPPEGMYAADYTSRHYHADGIYQIPYRTLYSVNVDNLLFAGRNISATQIAFGSSRVMGTCASVGQAAGTAAALCVDHKATPREIYEKHLKQLQQILLWEDASVIGIKNDDPADLALQAEVVASSYISRLAVESADEAFELATDVAFLLPVDPGIESIQILLDAAEDTTVEVEVWDTGRQENYIPYQLQVGDVQTAKKGSKQWVAFNLPWKPENAQNAFVVIKENPSVSVYLSHQPMSGVLSFIKEKALNVARGMESLNQDQLVVKWNMKRVVRKPFCFRLGNETKAFEPAKIIDGYQRPYGGAHMWLSGHSNDDAWIALRWDQEVTFNEIHITFNDDVNEDLINLHHHRTEFDIIPELVRDYRLEVLEKDNWSILFEVKGNRQRKRKHIVENGVQTKQLRLVVEQTNGTSYAEVVEIRVR</sequence>